<name>A0A0F0KPX4_9MICO</name>
<dbReference type="PATRIC" id="fig|82380.10.peg.1722"/>
<protein>
    <recommendedName>
        <fullName evidence="5">Lipoprotein</fullName>
    </recommendedName>
</protein>
<feature type="region of interest" description="Disordered" evidence="1">
    <location>
        <begin position="26"/>
        <end position="49"/>
    </location>
</feature>
<feature type="chain" id="PRO_5002444765" description="Lipoprotein" evidence="2">
    <location>
        <begin position="24"/>
        <end position="213"/>
    </location>
</feature>
<dbReference type="AlphaFoldDB" id="A0A0F0KPX4"/>
<dbReference type="RefSeq" id="WP_045263609.1">
    <property type="nucleotide sequence ID" value="NZ_JYIV01000024.1"/>
</dbReference>
<comment type="caution">
    <text evidence="3">The sequence shown here is derived from an EMBL/GenBank/DDBJ whole genome shotgun (WGS) entry which is preliminary data.</text>
</comment>
<reference evidence="3 4" key="1">
    <citation type="submission" date="2015-02" db="EMBL/GenBank/DDBJ databases">
        <title>Draft genome sequences of ten Microbacterium spp. with emphasis on heavy metal contaminated environments.</title>
        <authorList>
            <person name="Corretto E."/>
        </authorList>
    </citation>
    <scope>NUCLEOTIDE SEQUENCE [LARGE SCALE GENOMIC DNA]</scope>
    <source>
        <strain evidence="3 4">BEL163</strain>
    </source>
</reference>
<dbReference type="OrthoDB" id="3726412at2"/>
<proteinExistence type="predicted"/>
<keyword evidence="2" id="KW-0732">Signal</keyword>
<dbReference type="Proteomes" id="UP000033725">
    <property type="component" value="Unassembled WGS sequence"/>
</dbReference>
<accession>A0A0F0KPX4</accession>
<organism evidence="3 4">
    <name type="scientific">Microbacterium oxydans</name>
    <dbReference type="NCBI Taxonomy" id="82380"/>
    <lineage>
        <taxon>Bacteria</taxon>
        <taxon>Bacillati</taxon>
        <taxon>Actinomycetota</taxon>
        <taxon>Actinomycetes</taxon>
        <taxon>Micrococcales</taxon>
        <taxon>Microbacteriaceae</taxon>
        <taxon>Microbacterium</taxon>
    </lineage>
</organism>
<sequence length="213" mass="23222">MKGNLWPIAAALIVLLPLAGCSASEESIDEMPKPPVMQSAERDSQLQAAQEQAEGLFHDRFPDQPVPEASLIRAVAPSEWSETTATCMTEAGFESHVKSGYVETASFPAEQELAQAIAVYQCRVAYPIDPAYQQPYTAEEATYLYRYLVDTVVPCLDGEGYTVPDVPSEGTFEEQLNSGQEWNPFDSLDPGSEEKYMALMGACPAKPAGFRGN</sequence>
<evidence type="ECO:0000256" key="2">
    <source>
        <dbReference type="SAM" id="SignalP"/>
    </source>
</evidence>
<evidence type="ECO:0000313" key="4">
    <source>
        <dbReference type="Proteomes" id="UP000033725"/>
    </source>
</evidence>
<evidence type="ECO:0000256" key="1">
    <source>
        <dbReference type="SAM" id="MobiDB-lite"/>
    </source>
</evidence>
<evidence type="ECO:0008006" key="5">
    <source>
        <dbReference type="Google" id="ProtNLM"/>
    </source>
</evidence>
<feature type="signal peptide" evidence="2">
    <location>
        <begin position="1"/>
        <end position="23"/>
    </location>
</feature>
<dbReference type="EMBL" id="JYIV01000024">
    <property type="protein sequence ID" value="KJL22967.1"/>
    <property type="molecule type" value="Genomic_DNA"/>
</dbReference>
<gene>
    <name evidence="3" type="ORF">RN51_01713</name>
</gene>
<evidence type="ECO:0000313" key="3">
    <source>
        <dbReference type="EMBL" id="KJL22967.1"/>
    </source>
</evidence>